<gene>
    <name evidence="3" type="ORF">BRAPAZ1V2_A04P09380.2</name>
</gene>
<reference evidence="3 4" key="1">
    <citation type="submission" date="2021-07" db="EMBL/GenBank/DDBJ databases">
        <authorList>
            <consortium name="Genoscope - CEA"/>
            <person name="William W."/>
        </authorList>
    </citation>
    <scope>NUCLEOTIDE SEQUENCE [LARGE SCALE GENOMIC DNA]</scope>
</reference>
<dbReference type="PANTHER" id="PTHR48449">
    <property type="entry name" value="DUF1985 DOMAIN-CONTAINING PROTEIN"/>
    <property type="match status" value="1"/>
</dbReference>
<proteinExistence type="predicted"/>
<protein>
    <recommendedName>
        <fullName evidence="2">DUF1985 domain-containing protein</fullName>
    </recommendedName>
</protein>
<feature type="region of interest" description="Disordered" evidence="1">
    <location>
        <begin position="104"/>
        <end position="123"/>
    </location>
</feature>
<name>A0A8D9MBI4_BRACM</name>
<organism evidence="3 4">
    <name type="scientific">Brassica campestris</name>
    <name type="common">Field mustard</name>
    <dbReference type="NCBI Taxonomy" id="3711"/>
    <lineage>
        <taxon>Eukaryota</taxon>
        <taxon>Viridiplantae</taxon>
        <taxon>Streptophyta</taxon>
        <taxon>Embryophyta</taxon>
        <taxon>Tracheophyta</taxon>
        <taxon>Spermatophyta</taxon>
        <taxon>Magnoliopsida</taxon>
        <taxon>eudicotyledons</taxon>
        <taxon>Gunneridae</taxon>
        <taxon>Pentapetalae</taxon>
        <taxon>rosids</taxon>
        <taxon>malvids</taxon>
        <taxon>Brassicales</taxon>
        <taxon>Brassicaceae</taxon>
        <taxon>Brassiceae</taxon>
        <taxon>Brassica</taxon>
    </lineage>
</organism>
<evidence type="ECO:0000256" key="1">
    <source>
        <dbReference type="SAM" id="MobiDB-lite"/>
    </source>
</evidence>
<dbReference type="AlphaFoldDB" id="A0A8D9MBI4"/>
<sequence>MTRLKYTCLAFTSCVLLPTSHYPRIIPEHVEMIRDLEEFLAFPWGRVAFEMLVTGIKKKDEIILSQTNIALPGFVDAIQLVFMEAVPQIKEVVPQPENVVVIESDSESDTEGGDSQAEVEEDEVVVRPGTPPAATQVISLFEDTAHYPDDLTWEDEAVDVAVDELVRLTKEGYTFKNTMFVGGLTAVELVHMRAERKQKDKETRERKE</sequence>
<feature type="domain" description="DUF1985" evidence="2">
    <location>
        <begin position="2"/>
        <end position="53"/>
    </location>
</feature>
<accession>A0A8D9MBI4</accession>
<dbReference type="EMBL" id="LS974620">
    <property type="protein sequence ID" value="CAG7906037.1"/>
    <property type="molecule type" value="Genomic_DNA"/>
</dbReference>
<dbReference type="PANTHER" id="PTHR48449:SF2">
    <property type="entry name" value="UBIQUITIN-LIKE PROTEASE FAMILY PROFILE DOMAIN-CONTAINING PROTEIN"/>
    <property type="match status" value="1"/>
</dbReference>
<dbReference type="InterPro" id="IPR015410">
    <property type="entry name" value="DUF1985"/>
</dbReference>
<dbReference type="Proteomes" id="UP000694005">
    <property type="component" value="Chromosome A04"/>
</dbReference>
<dbReference type="Pfam" id="PF09331">
    <property type="entry name" value="DUF1985"/>
    <property type="match status" value="1"/>
</dbReference>
<evidence type="ECO:0000259" key="2">
    <source>
        <dbReference type="Pfam" id="PF09331"/>
    </source>
</evidence>
<evidence type="ECO:0000313" key="4">
    <source>
        <dbReference type="Proteomes" id="UP000694005"/>
    </source>
</evidence>
<dbReference type="Gramene" id="A04p09380.2_BraZ1">
    <property type="protein sequence ID" value="A04p09380.2_BraZ1.CDS"/>
    <property type="gene ID" value="A04g09380.2_BraZ1"/>
</dbReference>
<evidence type="ECO:0000313" key="3">
    <source>
        <dbReference type="EMBL" id="CAG7906037.1"/>
    </source>
</evidence>